<evidence type="ECO:0000256" key="5">
    <source>
        <dbReference type="ARBA" id="ARBA00022692"/>
    </source>
</evidence>
<dbReference type="Proteomes" id="UP000248066">
    <property type="component" value="Unassembled WGS sequence"/>
</dbReference>
<dbReference type="InterPro" id="IPR001734">
    <property type="entry name" value="Na/solute_symporter"/>
</dbReference>
<dbReference type="GO" id="GO:0031402">
    <property type="term" value="F:sodium ion binding"/>
    <property type="evidence" value="ECO:0007669"/>
    <property type="project" value="UniProtKB-UniRule"/>
</dbReference>
<feature type="transmembrane region" description="Helical" evidence="14">
    <location>
        <begin position="238"/>
        <end position="256"/>
    </location>
</feature>
<keyword evidence="4 14" id="KW-1003">Cell membrane</keyword>
<feature type="transmembrane region" description="Helical" evidence="14">
    <location>
        <begin position="277"/>
        <end position="303"/>
    </location>
</feature>
<keyword evidence="14" id="KW-0029">Amino-acid transport</keyword>
<evidence type="ECO:0000256" key="9">
    <source>
        <dbReference type="ARBA" id="ARBA00023065"/>
    </source>
</evidence>
<comment type="function">
    <text evidence="14">Catalyzes the sodium-dependent uptake of extracellular L-proline.</text>
</comment>
<evidence type="ECO:0000256" key="1">
    <source>
        <dbReference type="ARBA" id="ARBA00004651"/>
    </source>
</evidence>
<evidence type="ECO:0000256" key="2">
    <source>
        <dbReference type="ARBA" id="ARBA00006434"/>
    </source>
</evidence>
<dbReference type="GO" id="GO:0005886">
    <property type="term" value="C:plasma membrane"/>
    <property type="evidence" value="ECO:0007669"/>
    <property type="project" value="UniProtKB-SubCell"/>
</dbReference>
<dbReference type="GO" id="GO:0005298">
    <property type="term" value="F:proline:sodium symporter activity"/>
    <property type="evidence" value="ECO:0007669"/>
    <property type="project" value="UniProtKB-UniRule"/>
</dbReference>
<dbReference type="NCBIfam" id="TIGR00813">
    <property type="entry name" value="sss"/>
    <property type="match status" value="1"/>
</dbReference>
<comment type="catalytic activity">
    <reaction evidence="12">
        <text>L-proline(in) + Na(+)(in) = L-proline(out) + Na(+)(out)</text>
        <dbReference type="Rhea" id="RHEA:28967"/>
        <dbReference type="ChEBI" id="CHEBI:29101"/>
        <dbReference type="ChEBI" id="CHEBI:60039"/>
    </reaction>
</comment>
<evidence type="ECO:0000256" key="6">
    <source>
        <dbReference type="ARBA" id="ARBA00022847"/>
    </source>
</evidence>
<dbReference type="GO" id="GO:0015824">
    <property type="term" value="P:proline transport"/>
    <property type="evidence" value="ECO:0007669"/>
    <property type="project" value="UniProtKB-UniRule"/>
</dbReference>
<feature type="transmembrane region" description="Helical" evidence="14">
    <location>
        <begin position="171"/>
        <end position="192"/>
    </location>
</feature>
<keyword evidence="8 14" id="KW-0915">Sodium</keyword>
<evidence type="ECO:0000256" key="12">
    <source>
        <dbReference type="ARBA" id="ARBA00033708"/>
    </source>
</evidence>
<dbReference type="Gene3D" id="1.20.1730.10">
    <property type="entry name" value="Sodium/glucose cotransporter"/>
    <property type="match status" value="1"/>
</dbReference>
<dbReference type="InterPro" id="IPR050277">
    <property type="entry name" value="Sodium:Solute_Symporter"/>
</dbReference>
<keyword evidence="11 14" id="KW-0739">Sodium transport</keyword>
<evidence type="ECO:0000256" key="3">
    <source>
        <dbReference type="ARBA" id="ARBA00022448"/>
    </source>
</evidence>
<proteinExistence type="inferred from homology"/>
<feature type="transmembrane region" description="Helical" evidence="14">
    <location>
        <begin position="471"/>
        <end position="495"/>
    </location>
</feature>
<feature type="transmembrane region" description="Helical" evidence="14">
    <location>
        <begin position="377"/>
        <end position="396"/>
    </location>
</feature>
<accession>A0A2W0H6V9</accession>
<evidence type="ECO:0000256" key="7">
    <source>
        <dbReference type="ARBA" id="ARBA00022989"/>
    </source>
</evidence>
<evidence type="ECO:0000256" key="8">
    <source>
        <dbReference type="ARBA" id="ARBA00023053"/>
    </source>
</evidence>
<keyword evidence="3 14" id="KW-0813">Transport</keyword>
<sequence length="513" mass="55343">MKGEFKLDITAHPLTVSVLIAYLLLLVAIGIFSSRKSSGGLTDFFLAGRSLNKWTVALSAVSSGRSAWLVLGVTGTAYLTGLNAVWAVAGYITVEVFMFFFVARRFRNFSEKTGSITIPDILESRLGDRTKIIRLVSSLIILFFMVAYVGSQLVAGGTAFSGSLGITTSQGMWLTAAIIFLYTILGGFHAVSKTDVLQIGFMFFSLIILPIVALVQMGGFGPVLDVMQSEGGGFTSPFAFAFGAIIGLIGIGFGSPGNPHIIVRYMSLKNVKEMRQAALIATFWNVIMGWGAIMVGLIGRVYFPSVDMLPGENNEQIFTSLGAEVLNPFFAGILLVAVLAAIMSSADSQLLVGASAVVRDIYDKLFAKGKEISQRKLITYSRLVIVVLMGLSIWLASTATDFVFWMVLFAFGGLGACFGPALILSFYWKGLSRTGVLTGMITGLITVIMVAEQPQWTYAFIDVHAFLNSYFFGITYEAVPGFLVATFFTVVVSLFTKKPDHADGLVDDMKNAG</sequence>
<dbReference type="CDD" id="cd11475">
    <property type="entry name" value="SLC5sbd_PutP"/>
    <property type="match status" value="1"/>
</dbReference>
<dbReference type="PANTHER" id="PTHR48086:SF3">
    <property type="entry name" value="SODIUM_PROLINE SYMPORTER"/>
    <property type="match status" value="1"/>
</dbReference>
<feature type="transmembrane region" description="Helical" evidence="14">
    <location>
        <begin position="402"/>
        <end position="427"/>
    </location>
</feature>
<organism evidence="15 16">
    <name type="scientific">Alteribacter lacisalsi</name>
    <dbReference type="NCBI Taxonomy" id="2045244"/>
    <lineage>
        <taxon>Bacteria</taxon>
        <taxon>Bacillati</taxon>
        <taxon>Bacillota</taxon>
        <taxon>Bacilli</taxon>
        <taxon>Bacillales</taxon>
        <taxon>Bacillaceae</taxon>
        <taxon>Alteribacter</taxon>
    </lineage>
</organism>
<evidence type="ECO:0000256" key="11">
    <source>
        <dbReference type="ARBA" id="ARBA00023201"/>
    </source>
</evidence>
<name>A0A2W0H6V9_9BACI</name>
<comment type="subcellular location">
    <subcellularLocation>
        <location evidence="1 14">Cell membrane</location>
        <topology evidence="1 14">Multi-pass membrane protein</topology>
    </subcellularLocation>
</comment>
<feature type="transmembrane region" description="Helical" evidence="14">
    <location>
        <begin position="84"/>
        <end position="103"/>
    </location>
</feature>
<evidence type="ECO:0000256" key="14">
    <source>
        <dbReference type="RuleBase" id="RU366012"/>
    </source>
</evidence>
<keyword evidence="16" id="KW-1185">Reference proteome</keyword>
<keyword evidence="7 14" id="KW-1133">Transmembrane helix</keyword>
<keyword evidence="6 14" id="KW-0769">Symport</keyword>
<feature type="transmembrane region" description="Helical" evidence="14">
    <location>
        <begin position="132"/>
        <end position="151"/>
    </location>
</feature>
<comment type="caution">
    <text evidence="15">The sequence shown here is derived from an EMBL/GenBank/DDBJ whole genome shotgun (WGS) entry which is preliminary data.</text>
</comment>
<dbReference type="PROSITE" id="PS50283">
    <property type="entry name" value="NA_SOLUT_SYMP_3"/>
    <property type="match status" value="1"/>
</dbReference>
<dbReference type="PANTHER" id="PTHR48086">
    <property type="entry name" value="SODIUM/PROLINE SYMPORTER-RELATED"/>
    <property type="match status" value="1"/>
</dbReference>
<comment type="similarity">
    <text evidence="2 13">Belongs to the sodium:solute symporter (SSF) (TC 2.A.21) family.</text>
</comment>
<dbReference type="InterPro" id="IPR038377">
    <property type="entry name" value="Na/Glc_symporter_sf"/>
</dbReference>
<feature type="transmembrane region" description="Helical" evidence="14">
    <location>
        <begin position="329"/>
        <end position="357"/>
    </location>
</feature>
<keyword evidence="10 14" id="KW-0472">Membrane</keyword>
<evidence type="ECO:0000256" key="13">
    <source>
        <dbReference type="RuleBase" id="RU362091"/>
    </source>
</evidence>
<evidence type="ECO:0000313" key="15">
    <source>
        <dbReference type="EMBL" id="PYZ95840.1"/>
    </source>
</evidence>
<dbReference type="InterPro" id="IPR011851">
    <property type="entry name" value="Na/Pro_symporter"/>
</dbReference>
<keyword evidence="9 14" id="KW-0406">Ion transport</keyword>
<dbReference type="Pfam" id="PF00474">
    <property type="entry name" value="SSF"/>
    <property type="match status" value="1"/>
</dbReference>
<keyword evidence="5 14" id="KW-0812">Transmembrane</keyword>
<feature type="transmembrane region" description="Helical" evidence="14">
    <location>
        <begin position="199"/>
        <end position="218"/>
    </location>
</feature>
<evidence type="ECO:0000256" key="4">
    <source>
        <dbReference type="ARBA" id="ARBA00022475"/>
    </source>
</evidence>
<evidence type="ECO:0000256" key="10">
    <source>
        <dbReference type="ARBA" id="ARBA00023136"/>
    </source>
</evidence>
<dbReference type="EMBL" id="PDOF01000003">
    <property type="protein sequence ID" value="PYZ95840.1"/>
    <property type="molecule type" value="Genomic_DNA"/>
</dbReference>
<gene>
    <name evidence="15" type="ORF">CR205_15770</name>
</gene>
<reference evidence="15 16" key="1">
    <citation type="submission" date="2017-10" db="EMBL/GenBank/DDBJ databases">
        <title>Bacillus sp. nov., a halophilic bacterium isolated from a Yangshapao Lake.</title>
        <authorList>
            <person name="Wang H."/>
        </authorList>
    </citation>
    <scope>NUCLEOTIDE SEQUENCE [LARGE SCALE GENOMIC DNA]</scope>
    <source>
        <strain evidence="15 16">YSP-3</strain>
    </source>
</reference>
<evidence type="ECO:0000313" key="16">
    <source>
        <dbReference type="Proteomes" id="UP000248066"/>
    </source>
</evidence>
<feature type="transmembrane region" description="Helical" evidence="14">
    <location>
        <begin position="12"/>
        <end position="33"/>
    </location>
</feature>
<protein>
    <recommendedName>
        <fullName evidence="14">Sodium/proline symporter</fullName>
    </recommendedName>
    <alternativeName>
        <fullName evidence="14">Proline permease</fullName>
    </alternativeName>
</protein>
<feature type="transmembrane region" description="Helical" evidence="14">
    <location>
        <begin position="434"/>
        <end position="451"/>
    </location>
</feature>
<dbReference type="AlphaFoldDB" id="A0A2W0H6V9"/>